<dbReference type="PANTHER" id="PTHR12899:SF3">
    <property type="entry name" value="LARGE RIBOSOMAL SUBUNIT PROTEIN UL18M"/>
    <property type="match status" value="1"/>
</dbReference>
<reference evidence="8 9" key="1">
    <citation type="journal article" date="2016" name="Environ. Microbiol.">
        <title>Genomic resolution of a cold subsurface aquifer community provides metabolic insights for novel microbes adapted to high CO concentrations.</title>
        <authorList>
            <person name="Probst A.J."/>
            <person name="Castelle C.J."/>
            <person name="Singh A."/>
            <person name="Brown C.T."/>
            <person name="Anantharaman K."/>
            <person name="Sharon I."/>
            <person name="Hug L.A."/>
            <person name="Burstein D."/>
            <person name="Emerson J.B."/>
            <person name="Thomas B.C."/>
            <person name="Banfield J.F."/>
        </authorList>
    </citation>
    <scope>NUCLEOTIDE SEQUENCE [LARGE SCALE GENOMIC DNA]</scope>
    <source>
        <strain evidence="8">CG1_02_43_90</strain>
    </source>
</reference>
<organism evidence="8 9">
    <name type="scientific">Candidatus Nomurabacteria bacterium CG1_02_43_90</name>
    <dbReference type="NCBI Taxonomy" id="1805281"/>
    <lineage>
        <taxon>Bacteria</taxon>
        <taxon>Candidatus Nomuraibacteriota</taxon>
    </lineage>
</organism>
<dbReference type="InterPro" id="IPR057268">
    <property type="entry name" value="Ribosomal_L18"/>
</dbReference>
<name>A0A1J4V7A0_9BACT</name>
<dbReference type="Gene3D" id="3.30.420.100">
    <property type="match status" value="1"/>
</dbReference>
<dbReference type="Pfam" id="PF00861">
    <property type="entry name" value="Ribosomal_L18p"/>
    <property type="match status" value="1"/>
</dbReference>
<sequence length="116" mass="12655">MTTKLSKTEQRTRRHRRIRAKVSGTAERPRLAVFKSNSYMYAQLIDDTKGATLAASSDMGLKGKTKTERAKLAGAALAKIAKEKGLESAVFDRGGFIYTGRVRAFAEGAREGGLVF</sequence>
<evidence type="ECO:0000256" key="4">
    <source>
        <dbReference type="ARBA" id="ARBA00022980"/>
    </source>
</evidence>
<evidence type="ECO:0000256" key="3">
    <source>
        <dbReference type="ARBA" id="ARBA00022884"/>
    </source>
</evidence>
<dbReference type="NCBIfam" id="TIGR00060">
    <property type="entry name" value="L18_bact"/>
    <property type="match status" value="1"/>
</dbReference>
<evidence type="ECO:0000313" key="8">
    <source>
        <dbReference type="EMBL" id="OIO31169.1"/>
    </source>
</evidence>
<comment type="caution">
    <text evidence="8">The sequence shown here is derived from an EMBL/GenBank/DDBJ whole genome shotgun (WGS) entry which is preliminary data.</text>
</comment>
<accession>A0A1J4V7A0</accession>
<dbReference type="FunFam" id="3.30.420.100:FF:000001">
    <property type="entry name" value="50S ribosomal protein L18"/>
    <property type="match status" value="1"/>
</dbReference>
<evidence type="ECO:0000256" key="1">
    <source>
        <dbReference type="ARBA" id="ARBA00007116"/>
    </source>
</evidence>
<dbReference type="InterPro" id="IPR004389">
    <property type="entry name" value="Ribosomal_uL18_bac-type"/>
</dbReference>
<evidence type="ECO:0000256" key="2">
    <source>
        <dbReference type="ARBA" id="ARBA00022730"/>
    </source>
</evidence>
<keyword evidence="2 7" id="KW-0699">rRNA-binding</keyword>
<keyword evidence="4 7" id="KW-0689">Ribosomal protein</keyword>
<dbReference type="Proteomes" id="UP000181992">
    <property type="component" value="Unassembled WGS sequence"/>
</dbReference>
<keyword evidence="3 7" id="KW-0694">RNA-binding</keyword>
<dbReference type="CDD" id="cd00432">
    <property type="entry name" value="Ribosomal_L18_L5e"/>
    <property type="match status" value="1"/>
</dbReference>
<evidence type="ECO:0000256" key="5">
    <source>
        <dbReference type="ARBA" id="ARBA00023274"/>
    </source>
</evidence>
<comment type="similarity">
    <text evidence="1 7">Belongs to the universal ribosomal protein uL18 family.</text>
</comment>
<protein>
    <recommendedName>
        <fullName evidence="6 7">Large ribosomal subunit protein uL18</fullName>
    </recommendedName>
</protein>
<dbReference type="SUPFAM" id="SSF53137">
    <property type="entry name" value="Translational machinery components"/>
    <property type="match status" value="1"/>
</dbReference>
<dbReference type="HAMAP" id="MF_01337_B">
    <property type="entry name" value="Ribosomal_uL18_B"/>
    <property type="match status" value="1"/>
</dbReference>
<comment type="function">
    <text evidence="7">This is one of the proteins that bind and probably mediate the attachment of the 5S RNA into the large ribosomal subunit, where it forms part of the central protuberance.</text>
</comment>
<dbReference type="GO" id="GO:0003735">
    <property type="term" value="F:structural constituent of ribosome"/>
    <property type="evidence" value="ECO:0007669"/>
    <property type="project" value="InterPro"/>
</dbReference>
<dbReference type="GO" id="GO:0006412">
    <property type="term" value="P:translation"/>
    <property type="evidence" value="ECO:0007669"/>
    <property type="project" value="UniProtKB-UniRule"/>
</dbReference>
<dbReference type="PANTHER" id="PTHR12899">
    <property type="entry name" value="39S RIBOSOMAL PROTEIN L18, MITOCHONDRIAL"/>
    <property type="match status" value="1"/>
</dbReference>
<dbReference type="InterPro" id="IPR005484">
    <property type="entry name" value="Ribosomal_uL18_bac/plant/anim"/>
</dbReference>
<dbReference type="EMBL" id="MNVN01000005">
    <property type="protein sequence ID" value="OIO31169.1"/>
    <property type="molecule type" value="Genomic_DNA"/>
</dbReference>
<evidence type="ECO:0000256" key="6">
    <source>
        <dbReference type="ARBA" id="ARBA00035197"/>
    </source>
</evidence>
<gene>
    <name evidence="7" type="primary">rplR</name>
    <name evidence="8" type="ORF">AUJ77_00505</name>
</gene>
<dbReference type="AlphaFoldDB" id="A0A1J4V7A0"/>
<dbReference type="GO" id="GO:0022625">
    <property type="term" value="C:cytosolic large ribosomal subunit"/>
    <property type="evidence" value="ECO:0007669"/>
    <property type="project" value="TreeGrafter"/>
</dbReference>
<comment type="subunit">
    <text evidence="7">Part of the 50S ribosomal subunit; part of the 5S rRNA/L5/L18/L25 subcomplex. Contacts the 5S and 23S rRNAs.</text>
</comment>
<dbReference type="STRING" id="1805281.AUJ77_00505"/>
<dbReference type="GO" id="GO:0008097">
    <property type="term" value="F:5S rRNA binding"/>
    <property type="evidence" value="ECO:0007669"/>
    <property type="project" value="TreeGrafter"/>
</dbReference>
<proteinExistence type="inferred from homology"/>
<evidence type="ECO:0000313" key="9">
    <source>
        <dbReference type="Proteomes" id="UP000181992"/>
    </source>
</evidence>
<keyword evidence="5 7" id="KW-0687">Ribonucleoprotein</keyword>
<evidence type="ECO:0000256" key="7">
    <source>
        <dbReference type="HAMAP-Rule" id="MF_01337"/>
    </source>
</evidence>